<name>A0A0F9B6F5_9ZZZZ</name>
<proteinExistence type="predicted"/>
<dbReference type="AlphaFoldDB" id="A0A0F9B6F5"/>
<feature type="compositionally biased region" description="Low complexity" evidence="1">
    <location>
        <begin position="1"/>
        <end position="22"/>
    </location>
</feature>
<dbReference type="EMBL" id="LAZR01039232">
    <property type="protein sequence ID" value="KKL17509.1"/>
    <property type="molecule type" value="Genomic_DNA"/>
</dbReference>
<accession>A0A0F9B6F5</accession>
<protein>
    <submittedName>
        <fullName evidence="2">Uncharacterized protein</fullName>
    </submittedName>
</protein>
<evidence type="ECO:0000313" key="2">
    <source>
        <dbReference type="EMBL" id="KKL17509.1"/>
    </source>
</evidence>
<gene>
    <name evidence="2" type="ORF">LCGC14_2484820</name>
</gene>
<feature type="region of interest" description="Disordered" evidence="1">
    <location>
        <begin position="1"/>
        <end position="147"/>
    </location>
</feature>
<feature type="compositionally biased region" description="Basic and acidic residues" evidence="1">
    <location>
        <begin position="49"/>
        <end position="61"/>
    </location>
</feature>
<feature type="compositionally biased region" description="Acidic residues" evidence="1">
    <location>
        <begin position="25"/>
        <end position="44"/>
    </location>
</feature>
<sequence length="218" mass="23614">MAGTDTASTEATAPVEATPPAEKTNEDEFAEAFDEFAAVDDTDTGDPPAEGRKDDEDKPAPGEESPDADEAAADEPAAAPEDIWADATPEQKAAFEAAKHENQSHRGRASILDRREAALEVTPTAAEPAADKDPDTAATPETDEDWEKFKSEYPEVAAPMEKRFEDRMTKLETENADLRGQVTGITDGQLQDAIDNEEALLVQRHPDWEQLTASEDFA</sequence>
<comment type="caution">
    <text evidence="2">The sequence shown here is derived from an EMBL/GenBank/DDBJ whole genome shotgun (WGS) entry which is preliminary data.</text>
</comment>
<organism evidence="2">
    <name type="scientific">marine sediment metagenome</name>
    <dbReference type="NCBI Taxonomy" id="412755"/>
    <lineage>
        <taxon>unclassified sequences</taxon>
        <taxon>metagenomes</taxon>
        <taxon>ecological metagenomes</taxon>
    </lineage>
</organism>
<evidence type="ECO:0000256" key="1">
    <source>
        <dbReference type="SAM" id="MobiDB-lite"/>
    </source>
</evidence>
<reference evidence="2" key="1">
    <citation type="journal article" date="2015" name="Nature">
        <title>Complex archaea that bridge the gap between prokaryotes and eukaryotes.</title>
        <authorList>
            <person name="Spang A."/>
            <person name="Saw J.H."/>
            <person name="Jorgensen S.L."/>
            <person name="Zaremba-Niedzwiedzka K."/>
            <person name="Martijn J."/>
            <person name="Lind A.E."/>
            <person name="van Eijk R."/>
            <person name="Schleper C."/>
            <person name="Guy L."/>
            <person name="Ettema T.J."/>
        </authorList>
    </citation>
    <scope>NUCLEOTIDE SEQUENCE</scope>
</reference>
<feature type="compositionally biased region" description="Acidic residues" evidence="1">
    <location>
        <begin position="64"/>
        <end position="73"/>
    </location>
</feature>
<feature type="non-terminal residue" evidence="2">
    <location>
        <position position="218"/>
    </location>
</feature>
<feature type="compositionally biased region" description="Low complexity" evidence="1">
    <location>
        <begin position="74"/>
        <end position="87"/>
    </location>
</feature>